<dbReference type="EMBL" id="LSRX01000038">
    <property type="protein sequence ID" value="OLQ12734.1"/>
    <property type="molecule type" value="Genomic_DNA"/>
</dbReference>
<comment type="caution">
    <text evidence="1">The sequence shown here is derived from an EMBL/GenBank/DDBJ whole genome shotgun (WGS) entry which is preliminary data.</text>
</comment>
<dbReference type="OrthoDB" id="445113at2759"/>
<keyword evidence="2" id="KW-1185">Reference proteome</keyword>
<proteinExistence type="predicted"/>
<reference evidence="1 2" key="1">
    <citation type="submission" date="2016-02" db="EMBL/GenBank/DDBJ databases">
        <title>Genome analysis of coral dinoflagellate symbionts highlights evolutionary adaptations to a symbiotic lifestyle.</title>
        <authorList>
            <person name="Aranda M."/>
            <person name="Li Y."/>
            <person name="Liew Y.J."/>
            <person name="Baumgarten S."/>
            <person name="Simakov O."/>
            <person name="Wilson M."/>
            <person name="Piel J."/>
            <person name="Ashoor H."/>
            <person name="Bougouffa S."/>
            <person name="Bajic V.B."/>
            <person name="Ryu T."/>
            <person name="Ravasi T."/>
            <person name="Bayer T."/>
            <person name="Micklem G."/>
            <person name="Kim H."/>
            <person name="Bhak J."/>
            <person name="Lajeunesse T.C."/>
            <person name="Voolstra C.R."/>
        </authorList>
    </citation>
    <scope>NUCLEOTIDE SEQUENCE [LARGE SCALE GENOMIC DNA]</scope>
    <source>
        <strain evidence="1 2">CCMP2467</strain>
    </source>
</reference>
<gene>
    <name evidence="1" type="ORF">AK812_SmicGene3260</name>
</gene>
<protein>
    <submittedName>
        <fullName evidence="1">Uncharacterized protein</fullName>
    </submittedName>
</protein>
<sequence length="230" mass="25260">MLTRLGRDESVEPDLPLASWSHFLVYASSDFGEASTPTTHLIYDMSASVSDVAYDGLDLDAGMEEDQVLSYMVYLAESSDGLDRTWISPEVPVGSNYLLIPPDTDQENYSHILVYTKSDTAESAANASFVDQDLDLGQIGGQLVWDPPDLSVLARIRILTCVHRKLRLRMKNDLRGRITDFLIYIALDETGTNRSLVGSTPAGVHEISVPVDTDIPSSSYLLVYAAGQLI</sequence>
<accession>A0A1Q9EZ50</accession>
<dbReference type="AlphaFoldDB" id="A0A1Q9EZ50"/>
<dbReference type="Proteomes" id="UP000186817">
    <property type="component" value="Unassembled WGS sequence"/>
</dbReference>
<organism evidence="1 2">
    <name type="scientific">Symbiodinium microadriaticum</name>
    <name type="common">Dinoflagellate</name>
    <name type="synonym">Zooxanthella microadriatica</name>
    <dbReference type="NCBI Taxonomy" id="2951"/>
    <lineage>
        <taxon>Eukaryota</taxon>
        <taxon>Sar</taxon>
        <taxon>Alveolata</taxon>
        <taxon>Dinophyceae</taxon>
        <taxon>Suessiales</taxon>
        <taxon>Symbiodiniaceae</taxon>
        <taxon>Symbiodinium</taxon>
    </lineage>
</organism>
<evidence type="ECO:0000313" key="2">
    <source>
        <dbReference type="Proteomes" id="UP000186817"/>
    </source>
</evidence>
<name>A0A1Q9EZ50_SYMMI</name>
<evidence type="ECO:0000313" key="1">
    <source>
        <dbReference type="EMBL" id="OLQ12734.1"/>
    </source>
</evidence>